<gene>
    <name evidence="2" type="ORF">PR048_029512</name>
</gene>
<feature type="region of interest" description="Disordered" evidence="1">
    <location>
        <begin position="374"/>
        <end position="400"/>
    </location>
</feature>
<reference evidence="2 3" key="1">
    <citation type="submission" date="2023-02" db="EMBL/GenBank/DDBJ databases">
        <title>LHISI_Scaffold_Assembly.</title>
        <authorList>
            <person name="Stuart O.P."/>
            <person name="Cleave R."/>
            <person name="Magrath M.J.L."/>
            <person name="Mikheyev A.S."/>
        </authorList>
    </citation>
    <scope>NUCLEOTIDE SEQUENCE [LARGE SCALE GENOMIC DNA]</scope>
    <source>
        <strain evidence="2">Daus_M_001</strain>
        <tissue evidence="2">Leg muscle</tissue>
    </source>
</reference>
<organism evidence="2 3">
    <name type="scientific">Dryococelus australis</name>
    <dbReference type="NCBI Taxonomy" id="614101"/>
    <lineage>
        <taxon>Eukaryota</taxon>
        <taxon>Metazoa</taxon>
        <taxon>Ecdysozoa</taxon>
        <taxon>Arthropoda</taxon>
        <taxon>Hexapoda</taxon>
        <taxon>Insecta</taxon>
        <taxon>Pterygota</taxon>
        <taxon>Neoptera</taxon>
        <taxon>Polyneoptera</taxon>
        <taxon>Phasmatodea</taxon>
        <taxon>Verophasmatodea</taxon>
        <taxon>Anareolatae</taxon>
        <taxon>Phasmatidae</taxon>
        <taxon>Eurycanthinae</taxon>
        <taxon>Dryococelus</taxon>
    </lineage>
</organism>
<evidence type="ECO:0000313" key="2">
    <source>
        <dbReference type="EMBL" id="KAJ8870489.1"/>
    </source>
</evidence>
<dbReference type="Proteomes" id="UP001159363">
    <property type="component" value="Chromosome 12"/>
</dbReference>
<evidence type="ECO:0000256" key="1">
    <source>
        <dbReference type="SAM" id="MobiDB-lite"/>
    </source>
</evidence>
<protein>
    <submittedName>
        <fullName evidence="2">Uncharacterized protein</fullName>
    </submittedName>
</protein>
<accession>A0ABQ9GDL5</accession>
<name>A0ABQ9GDL5_9NEOP</name>
<dbReference type="EMBL" id="JARBHB010000013">
    <property type="protein sequence ID" value="KAJ8870489.1"/>
    <property type="molecule type" value="Genomic_DNA"/>
</dbReference>
<proteinExistence type="predicted"/>
<feature type="region of interest" description="Disordered" evidence="1">
    <location>
        <begin position="1"/>
        <end position="22"/>
    </location>
</feature>
<keyword evidence="3" id="KW-1185">Reference proteome</keyword>
<evidence type="ECO:0000313" key="3">
    <source>
        <dbReference type="Proteomes" id="UP001159363"/>
    </source>
</evidence>
<comment type="caution">
    <text evidence="2">The sequence shown here is derived from an EMBL/GenBank/DDBJ whole genome shotgun (WGS) entry which is preliminary data.</text>
</comment>
<sequence>MEGFQGRKEQRTGSKWSEERKKIHSEKMKEYWRKKNEQQSLLASHQSELCSIRRWVAPGFSQVGIVPDDAAGLQVFLGGLPFLPPFLSGATPYSPQSPSSALKTSMLRAVHISSTIEYWVMVREVKVSAEMCMTNVRSRQSLGVGVLEAQSRLKVSFMKRRNSDLATMISMFKSPQGARGMAEFTLRYRRHALDNPRVCNKTCKGAAVAERLDCPLPTEANRAQSPAGSLPGFSQVGNHAGRCRQSGGFSRGSPVSTRLSIPTSLRLVVKSCPNLSIQLELNKPAIKQGLNLACYRRALLACHHDKPGSIPRFSHVGIVPVRCRWSAGFPPPLHSEAAPSYSANPYRLSTSRLMKRVSWWLDWKSGEIRAALKSGMNRRGNPASKVKKRGSVTGDTNTHA</sequence>